<evidence type="ECO:0000313" key="2">
    <source>
        <dbReference type="Proteomes" id="UP000663862"/>
    </source>
</evidence>
<organism evidence="1 2">
    <name type="scientific">Rotaria socialis</name>
    <dbReference type="NCBI Taxonomy" id="392032"/>
    <lineage>
        <taxon>Eukaryota</taxon>
        <taxon>Metazoa</taxon>
        <taxon>Spiralia</taxon>
        <taxon>Gnathifera</taxon>
        <taxon>Rotifera</taxon>
        <taxon>Eurotatoria</taxon>
        <taxon>Bdelloidea</taxon>
        <taxon>Philodinida</taxon>
        <taxon>Philodinidae</taxon>
        <taxon>Rotaria</taxon>
    </lineage>
</organism>
<feature type="non-terminal residue" evidence="1">
    <location>
        <position position="1"/>
    </location>
</feature>
<reference evidence="1" key="1">
    <citation type="submission" date="2021-02" db="EMBL/GenBank/DDBJ databases">
        <authorList>
            <person name="Nowell W R."/>
        </authorList>
    </citation>
    <scope>NUCLEOTIDE SEQUENCE</scope>
</reference>
<comment type="caution">
    <text evidence="1">The sequence shown here is derived from an EMBL/GenBank/DDBJ whole genome shotgun (WGS) entry which is preliminary data.</text>
</comment>
<gene>
    <name evidence="1" type="ORF">TSG867_LOCUS33611</name>
</gene>
<dbReference type="Proteomes" id="UP000663862">
    <property type="component" value="Unassembled WGS sequence"/>
</dbReference>
<protein>
    <submittedName>
        <fullName evidence="1">Uncharacterized protein</fullName>
    </submittedName>
</protein>
<sequence>VFISLIDYIIFITFTTDSYRNENMIPSITLTSSSESTTDPQRDAIINDVTSSSSHSNDEDFLDNTEMIIKKEQK</sequence>
<dbReference type="EMBL" id="CAJOBQ010011029">
    <property type="protein sequence ID" value="CAF4708048.1"/>
    <property type="molecule type" value="Genomic_DNA"/>
</dbReference>
<proteinExistence type="predicted"/>
<accession>A0A821ISP1</accession>
<dbReference type="AlphaFoldDB" id="A0A821ISP1"/>
<evidence type="ECO:0000313" key="1">
    <source>
        <dbReference type="EMBL" id="CAF4708048.1"/>
    </source>
</evidence>
<name>A0A821ISP1_9BILA</name>